<name>A0A368YQY8_9HYPH</name>
<evidence type="ECO:0000259" key="3">
    <source>
        <dbReference type="Pfam" id="PF19305"/>
    </source>
</evidence>
<dbReference type="GO" id="GO:0016829">
    <property type="term" value="F:lyase activity"/>
    <property type="evidence" value="ECO:0007669"/>
    <property type="project" value="InterPro"/>
</dbReference>
<dbReference type="PANTHER" id="PTHR16943">
    <property type="entry name" value="2-METHYLCITRATE DEHYDRATASE-RELATED"/>
    <property type="match status" value="1"/>
</dbReference>
<dbReference type="EMBL" id="QPJM01000007">
    <property type="protein sequence ID" value="RCW82630.1"/>
    <property type="molecule type" value="Genomic_DNA"/>
</dbReference>
<dbReference type="RefSeq" id="WP_114430509.1">
    <property type="nucleotide sequence ID" value="NZ_QPJM01000007.1"/>
</dbReference>
<dbReference type="Gene3D" id="1.10.4100.10">
    <property type="entry name" value="2-methylcitrate dehydratase PrpD"/>
    <property type="match status" value="1"/>
</dbReference>
<protein>
    <submittedName>
        <fullName evidence="4">2-methylcitrate dehydratase PrpD</fullName>
    </submittedName>
</protein>
<dbReference type="InterPro" id="IPR042188">
    <property type="entry name" value="MmgE/PrpD_sf_2"/>
</dbReference>
<dbReference type="Gene3D" id="3.30.1330.120">
    <property type="entry name" value="2-methylcitrate dehydratase PrpD"/>
    <property type="match status" value="1"/>
</dbReference>
<evidence type="ECO:0000259" key="2">
    <source>
        <dbReference type="Pfam" id="PF03972"/>
    </source>
</evidence>
<reference evidence="4 5" key="1">
    <citation type="submission" date="2018-07" db="EMBL/GenBank/DDBJ databases">
        <title>Genomic Encyclopedia of Type Strains, Phase III (KMG-III): the genomes of soil and plant-associated and newly described type strains.</title>
        <authorList>
            <person name="Whitman W."/>
        </authorList>
    </citation>
    <scope>NUCLEOTIDE SEQUENCE [LARGE SCALE GENOMIC DNA]</scope>
    <source>
        <strain evidence="4 5">31-25a</strain>
    </source>
</reference>
<accession>A0A368YQY8</accession>
<organism evidence="4 5">
    <name type="scientific">Phyllobacterium bourgognense</name>
    <dbReference type="NCBI Taxonomy" id="314236"/>
    <lineage>
        <taxon>Bacteria</taxon>
        <taxon>Pseudomonadati</taxon>
        <taxon>Pseudomonadota</taxon>
        <taxon>Alphaproteobacteria</taxon>
        <taxon>Hyphomicrobiales</taxon>
        <taxon>Phyllobacteriaceae</taxon>
        <taxon>Phyllobacterium</taxon>
    </lineage>
</organism>
<proteinExistence type="inferred from homology"/>
<dbReference type="SUPFAM" id="SSF103378">
    <property type="entry name" value="2-methylcitrate dehydratase PrpD"/>
    <property type="match status" value="1"/>
</dbReference>
<dbReference type="InterPro" id="IPR045336">
    <property type="entry name" value="MmgE_PrpD_N"/>
</dbReference>
<dbReference type="InterPro" id="IPR042183">
    <property type="entry name" value="MmgE/PrpD_sf_1"/>
</dbReference>
<dbReference type="Pfam" id="PF03972">
    <property type="entry name" value="MmgE_PrpD_N"/>
    <property type="match status" value="1"/>
</dbReference>
<dbReference type="InterPro" id="IPR005656">
    <property type="entry name" value="MmgE_PrpD"/>
</dbReference>
<dbReference type="InterPro" id="IPR045337">
    <property type="entry name" value="MmgE_PrpD_C"/>
</dbReference>
<comment type="similarity">
    <text evidence="1">Belongs to the PrpD family.</text>
</comment>
<dbReference type="InterPro" id="IPR036148">
    <property type="entry name" value="MmgE/PrpD_sf"/>
</dbReference>
<evidence type="ECO:0000313" key="5">
    <source>
        <dbReference type="Proteomes" id="UP000253324"/>
    </source>
</evidence>
<dbReference type="Pfam" id="PF19305">
    <property type="entry name" value="MmgE_PrpD_C"/>
    <property type="match status" value="1"/>
</dbReference>
<keyword evidence="5" id="KW-1185">Reference proteome</keyword>
<sequence length="456" mass="47531">MNHSVPTSTPVAVKLAAFAEEAAPPSAVADVCRRLIFDIIGLSIAARHTDYVQAALASAVDEGSCTPYGHDRGLGLYDAALVNGTAAHGEDYDDTFEGGPIHAGAVIVSAVLAIAEKRGLDGKAVMRGIAVGSELMCRMSLVAPQATHKAGFHPTAIFGAPAAAAAVGAALGLDAATIGRALGISGSLASGIIEYLADGSSTKRLHAGAAAQAGLRAALLAEGGFTGPITVFDGSHGFYKAFAPSKTPDFVPLLDGLGKKWILETLAFKPYACGTMTQPFIDCVRKLAATGVLPADIVSITCKVGEGTVHRLWEPLAEKHRPPNGYAGKFSTPFCMAVGFLDGEAGLGQFTNERVKDPEVRALAAKISYEIDPNDPYPKNFTGHLKATLKDGTVHEFKQPYMRGGAHEPLPDAELAAKFEANLRFGGFDSGRIAALRSSLNEIAEGRKVNLRAARA</sequence>
<feature type="domain" description="MmgE/PrpD C-terminal" evidence="3">
    <location>
        <begin position="271"/>
        <end position="424"/>
    </location>
</feature>
<gene>
    <name evidence="4" type="ORF">C7476_10740</name>
</gene>
<comment type="caution">
    <text evidence="4">The sequence shown here is derived from an EMBL/GenBank/DDBJ whole genome shotgun (WGS) entry which is preliminary data.</text>
</comment>
<dbReference type="AlphaFoldDB" id="A0A368YQY8"/>
<feature type="domain" description="MmgE/PrpD N-terminal" evidence="2">
    <location>
        <begin position="16"/>
        <end position="249"/>
    </location>
</feature>
<evidence type="ECO:0000256" key="1">
    <source>
        <dbReference type="ARBA" id="ARBA00006174"/>
    </source>
</evidence>
<dbReference type="OrthoDB" id="9795089at2"/>
<dbReference type="PANTHER" id="PTHR16943:SF8">
    <property type="entry name" value="2-METHYLCITRATE DEHYDRATASE"/>
    <property type="match status" value="1"/>
</dbReference>
<evidence type="ECO:0000313" key="4">
    <source>
        <dbReference type="EMBL" id="RCW82630.1"/>
    </source>
</evidence>
<dbReference type="Proteomes" id="UP000253324">
    <property type="component" value="Unassembled WGS sequence"/>
</dbReference>